<proteinExistence type="predicted"/>
<dbReference type="Gene3D" id="3.40.50.720">
    <property type="entry name" value="NAD(P)-binding Rossmann-like Domain"/>
    <property type="match status" value="1"/>
</dbReference>
<feature type="domain" description="CoA-binding" evidence="4">
    <location>
        <begin position="13"/>
        <end position="108"/>
    </location>
</feature>
<dbReference type="Pfam" id="PF19045">
    <property type="entry name" value="Ligase_CoA_2"/>
    <property type="match status" value="1"/>
</dbReference>
<dbReference type="GO" id="GO:0043758">
    <property type="term" value="F:acetate-CoA ligase (ADP-forming) activity"/>
    <property type="evidence" value="ECO:0007669"/>
    <property type="project" value="InterPro"/>
</dbReference>
<gene>
    <name evidence="5" type="ORF">JW984_13130</name>
</gene>
<evidence type="ECO:0000313" key="5">
    <source>
        <dbReference type="EMBL" id="MBN1574133.1"/>
    </source>
</evidence>
<dbReference type="Gene3D" id="3.40.50.261">
    <property type="entry name" value="Succinyl-CoA synthetase domains"/>
    <property type="match status" value="2"/>
</dbReference>
<dbReference type="InterPro" id="IPR036291">
    <property type="entry name" value="NAD(P)-bd_dom_sf"/>
</dbReference>
<keyword evidence="3" id="KW-0067">ATP-binding</keyword>
<evidence type="ECO:0000256" key="3">
    <source>
        <dbReference type="ARBA" id="ARBA00022840"/>
    </source>
</evidence>
<name>A0A9D8KGN6_9DELT</name>
<dbReference type="Proteomes" id="UP000809273">
    <property type="component" value="Unassembled WGS sequence"/>
</dbReference>
<keyword evidence="2" id="KW-0547">Nucleotide-binding</keyword>
<dbReference type="InterPro" id="IPR016102">
    <property type="entry name" value="Succinyl-CoA_synth-like"/>
</dbReference>
<organism evidence="5 6">
    <name type="scientific">Candidatus Zymogenus saltonus</name>
    <dbReference type="NCBI Taxonomy" id="2844893"/>
    <lineage>
        <taxon>Bacteria</taxon>
        <taxon>Deltaproteobacteria</taxon>
        <taxon>Candidatus Zymogenia</taxon>
        <taxon>Candidatus Zymogeniales</taxon>
        <taxon>Candidatus Zymogenaceae</taxon>
        <taxon>Candidatus Zymogenus</taxon>
    </lineage>
</organism>
<reference evidence="5" key="2">
    <citation type="submission" date="2021-01" db="EMBL/GenBank/DDBJ databases">
        <authorList>
            <person name="Hahn C.R."/>
            <person name="Youssef N.H."/>
            <person name="Elshahed M."/>
        </authorList>
    </citation>
    <scope>NUCLEOTIDE SEQUENCE</scope>
    <source>
        <strain evidence="5">Zod_Metabat.24</strain>
    </source>
</reference>
<dbReference type="PANTHER" id="PTHR43334:SF2">
    <property type="entry name" value="ACETATE--COA LIGASE [ADP-FORMING]"/>
    <property type="match status" value="1"/>
</dbReference>
<evidence type="ECO:0000256" key="2">
    <source>
        <dbReference type="ARBA" id="ARBA00022741"/>
    </source>
</evidence>
<evidence type="ECO:0000256" key="1">
    <source>
        <dbReference type="ARBA" id="ARBA00022598"/>
    </source>
</evidence>
<dbReference type="EMBL" id="JAFGIX010000067">
    <property type="protein sequence ID" value="MBN1574133.1"/>
    <property type="molecule type" value="Genomic_DNA"/>
</dbReference>
<accession>A0A9D8KGN6</accession>
<dbReference type="AlphaFoldDB" id="A0A9D8KGN6"/>
<dbReference type="InterPro" id="IPR032875">
    <property type="entry name" value="Succ_CoA_lig_flav_dom"/>
</dbReference>
<keyword evidence="1" id="KW-0436">Ligase</keyword>
<dbReference type="SMART" id="SM00881">
    <property type="entry name" value="CoA_binding"/>
    <property type="match status" value="1"/>
</dbReference>
<sequence>MAPLKKIEELRPFFHPDSLAIVGASKSFRKWGAIVLHNTLLGGYKGRIYPINPKADEIFGLAVYPSLVDVPQPVDLAIIVVPPDKVLDTLADAKAAGITACVLITAGFSETGEAGKKLELEIVEFARKNGIRLIGPNCLGIVSMVPKMLSAWMPSYAPKPGGVSILSQSGNLCYTLIRSINGRGLGICRSISSGNEADLMAHDFLDYLADDEDTKVILSYIEGVRDGRAFLESLRGAVIKKPVVILKSGHTEAGSRAGASHTGAMTGSDDLYDAVFSQTGVIRARGMEEMEDLAVVFSTQPVPNGNRVGILTMGGGWGVLAADACAGEGLSVVKLTAETKTKLDKFLPPWWSRGNPVDTVAGLKEGDLFNSLETLLSADYIDSIMILGVGYGTVRGSAIKDSPYSHLYEMAEIGQKYISEDRIIAENIIELLRKHKKPIIPVVDQAVVGDKGSFVEILKGSGVLPFTSPRRGAEALSALTRYGSYKRALYGGG</sequence>
<evidence type="ECO:0000313" key="6">
    <source>
        <dbReference type="Proteomes" id="UP000809273"/>
    </source>
</evidence>
<protein>
    <submittedName>
        <fullName evidence="5">CoA-binding protein</fullName>
    </submittedName>
</protein>
<dbReference type="SUPFAM" id="SSF51735">
    <property type="entry name" value="NAD(P)-binding Rossmann-fold domains"/>
    <property type="match status" value="1"/>
</dbReference>
<dbReference type="PANTHER" id="PTHR43334">
    <property type="entry name" value="ACETATE--COA LIGASE [ADP-FORMING]"/>
    <property type="match status" value="1"/>
</dbReference>
<dbReference type="Pfam" id="PF13380">
    <property type="entry name" value="CoA_binding_2"/>
    <property type="match status" value="1"/>
</dbReference>
<reference evidence="5" key="1">
    <citation type="journal article" date="2021" name="Environ. Microbiol.">
        <title>Genomic characterization of three novel Desulfobacterota classes expand the metabolic and phylogenetic diversity of the phylum.</title>
        <authorList>
            <person name="Murphy C.L."/>
            <person name="Biggerstaff J."/>
            <person name="Eichhorn A."/>
            <person name="Ewing E."/>
            <person name="Shahan R."/>
            <person name="Soriano D."/>
            <person name="Stewart S."/>
            <person name="VanMol K."/>
            <person name="Walker R."/>
            <person name="Walters P."/>
            <person name="Elshahed M.S."/>
            <person name="Youssef N.H."/>
        </authorList>
    </citation>
    <scope>NUCLEOTIDE SEQUENCE</scope>
    <source>
        <strain evidence="5">Zod_Metabat.24</strain>
    </source>
</reference>
<dbReference type="SUPFAM" id="SSF52210">
    <property type="entry name" value="Succinyl-CoA synthetase domains"/>
    <property type="match status" value="2"/>
</dbReference>
<evidence type="ECO:0000259" key="4">
    <source>
        <dbReference type="SMART" id="SM00881"/>
    </source>
</evidence>
<dbReference type="GO" id="GO:0005524">
    <property type="term" value="F:ATP binding"/>
    <property type="evidence" value="ECO:0007669"/>
    <property type="project" value="UniProtKB-KW"/>
</dbReference>
<dbReference type="InterPro" id="IPR003781">
    <property type="entry name" value="CoA-bd"/>
</dbReference>
<dbReference type="Pfam" id="PF13607">
    <property type="entry name" value="Succ_CoA_lig"/>
    <property type="match status" value="1"/>
</dbReference>
<comment type="caution">
    <text evidence="5">The sequence shown here is derived from an EMBL/GenBank/DDBJ whole genome shotgun (WGS) entry which is preliminary data.</text>
</comment>
<dbReference type="InterPro" id="IPR043938">
    <property type="entry name" value="Ligase_CoA_dom"/>
</dbReference>
<dbReference type="InterPro" id="IPR051538">
    <property type="entry name" value="Acyl-CoA_Synth/Transferase"/>
</dbReference>